<protein>
    <submittedName>
        <fullName evidence="1">Uncharacterized protein</fullName>
    </submittedName>
</protein>
<evidence type="ECO:0000313" key="2">
    <source>
        <dbReference type="Proteomes" id="UP001060215"/>
    </source>
</evidence>
<comment type="caution">
    <text evidence="1">The sequence shown here is derived from an EMBL/GenBank/DDBJ whole genome shotgun (WGS) entry which is preliminary data.</text>
</comment>
<dbReference type="Proteomes" id="UP001060215">
    <property type="component" value="Chromosome 1"/>
</dbReference>
<proteinExistence type="predicted"/>
<dbReference type="EMBL" id="CM045758">
    <property type="protein sequence ID" value="KAI8029517.1"/>
    <property type="molecule type" value="Genomic_DNA"/>
</dbReference>
<accession>A0ACC0IX00</accession>
<name>A0ACC0IX00_9ERIC</name>
<organism evidence="1 2">
    <name type="scientific">Camellia lanceoleosa</name>
    <dbReference type="NCBI Taxonomy" id="1840588"/>
    <lineage>
        <taxon>Eukaryota</taxon>
        <taxon>Viridiplantae</taxon>
        <taxon>Streptophyta</taxon>
        <taxon>Embryophyta</taxon>
        <taxon>Tracheophyta</taxon>
        <taxon>Spermatophyta</taxon>
        <taxon>Magnoliopsida</taxon>
        <taxon>eudicotyledons</taxon>
        <taxon>Gunneridae</taxon>
        <taxon>Pentapetalae</taxon>
        <taxon>asterids</taxon>
        <taxon>Ericales</taxon>
        <taxon>Theaceae</taxon>
        <taxon>Camellia</taxon>
    </lineage>
</organism>
<gene>
    <name evidence="1" type="ORF">LOK49_LG01G01309</name>
</gene>
<keyword evidence="2" id="KW-1185">Reference proteome</keyword>
<reference evidence="1 2" key="1">
    <citation type="journal article" date="2022" name="Plant J.">
        <title>Chromosome-level genome of Camellia lanceoleosa provides a valuable resource for understanding genome evolution and self-incompatibility.</title>
        <authorList>
            <person name="Gong W."/>
            <person name="Xiao S."/>
            <person name="Wang L."/>
            <person name="Liao Z."/>
            <person name="Chang Y."/>
            <person name="Mo W."/>
            <person name="Hu G."/>
            <person name="Li W."/>
            <person name="Zhao G."/>
            <person name="Zhu H."/>
            <person name="Hu X."/>
            <person name="Ji K."/>
            <person name="Xiang X."/>
            <person name="Song Q."/>
            <person name="Yuan D."/>
            <person name="Jin S."/>
            <person name="Zhang L."/>
        </authorList>
    </citation>
    <scope>NUCLEOTIDE SEQUENCE [LARGE SCALE GENOMIC DNA]</scope>
    <source>
        <strain evidence="1">SQ_2022a</strain>
    </source>
</reference>
<sequence>MKKKIHHKRKKESNVKPASSSSDVGKPLTHWQSHCSQKPWGQHQHLRHYHSPRCSLYCPPRSAPQMALALAREPQRMLSSFSYPGHLYHNLTQPDLLFLILELSILSSLWLEKGVSEKDKDHNIRTCGIK</sequence>
<evidence type="ECO:0000313" key="1">
    <source>
        <dbReference type="EMBL" id="KAI8029517.1"/>
    </source>
</evidence>